<feature type="domain" description="C2" evidence="4">
    <location>
        <begin position="751"/>
        <end position="876"/>
    </location>
</feature>
<reference evidence="5" key="1">
    <citation type="submission" date="2021-02" db="EMBL/GenBank/DDBJ databases">
        <authorList>
            <person name="Dougan E. K."/>
            <person name="Rhodes N."/>
            <person name="Thang M."/>
            <person name="Chan C."/>
        </authorList>
    </citation>
    <scope>NUCLEOTIDE SEQUENCE</scope>
</reference>
<dbReference type="Proteomes" id="UP000601435">
    <property type="component" value="Unassembled WGS sequence"/>
</dbReference>
<protein>
    <submittedName>
        <fullName evidence="5">Mctp1 protein</fullName>
    </submittedName>
</protein>
<organism evidence="5 6">
    <name type="scientific">Symbiodinium necroappetens</name>
    <dbReference type="NCBI Taxonomy" id="1628268"/>
    <lineage>
        <taxon>Eukaryota</taxon>
        <taxon>Sar</taxon>
        <taxon>Alveolata</taxon>
        <taxon>Dinophyceae</taxon>
        <taxon>Suessiales</taxon>
        <taxon>Symbiodiniaceae</taxon>
        <taxon>Symbiodinium</taxon>
    </lineage>
</organism>
<dbReference type="GO" id="GO:0005509">
    <property type="term" value="F:calcium ion binding"/>
    <property type="evidence" value="ECO:0007669"/>
    <property type="project" value="TreeGrafter"/>
</dbReference>
<keyword evidence="1" id="KW-0479">Metal-binding</keyword>
<keyword evidence="6" id="KW-1185">Reference proteome</keyword>
<feature type="compositionally biased region" description="Basic and acidic residues" evidence="3">
    <location>
        <begin position="142"/>
        <end position="153"/>
    </location>
</feature>
<dbReference type="PANTHER" id="PTHR45911:SF4">
    <property type="entry name" value="MULTIPLE C2 AND TRANSMEMBRANE DOMAIN-CONTAINING PROTEIN"/>
    <property type="match status" value="1"/>
</dbReference>
<dbReference type="GO" id="GO:0016020">
    <property type="term" value="C:membrane"/>
    <property type="evidence" value="ECO:0007669"/>
    <property type="project" value="TreeGrafter"/>
</dbReference>
<evidence type="ECO:0000256" key="1">
    <source>
        <dbReference type="ARBA" id="ARBA00022723"/>
    </source>
</evidence>
<dbReference type="InterPro" id="IPR035892">
    <property type="entry name" value="C2_domain_sf"/>
</dbReference>
<feature type="domain" description="C2" evidence="4">
    <location>
        <begin position="563"/>
        <end position="695"/>
    </location>
</feature>
<dbReference type="SUPFAM" id="SSF49562">
    <property type="entry name" value="C2 domain (Calcium/lipid-binding domain, CaLB)"/>
    <property type="match status" value="3"/>
</dbReference>
<dbReference type="OrthoDB" id="411085at2759"/>
<dbReference type="SMART" id="SM00239">
    <property type="entry name" value="C2"/>
    <property type="match status" value="3"/>
</dbReference>
<evidence type="ECO:0000313" key="5">
    <source>
        <dbReference type="EMBL" id="CAE7212245.1"/>
    </source>
</evidence>
<proteinExistence type="predicted"/>
<feature type="domain" description="C2" evidence="4">
    <location>
        <begin position="164"/>
        <end position="285"/>
    </location>
</feature>
<dbReference type="AlphaFoldDB" id="A0A812JWB8"/>
<feature type="region of interest" description="Disordered" evidence="3">
    <location>
        <begin position="27"/>
        <end position="164"/>
    </location>
</feature>
<dbReference type="PROSITE" id="PS50004">
    <property type="entry name" value="C2"/>
    <property type="match status" value="3"/>
</dbReference>
<evidence type="ECO:0000259" key="4">
    <source>
        <dbReference type="PROSITE" id="PS50004"/>
    </source>
</evidence>
<evidence type="ECO:0000256" key="3">
    <source>
        <dbReference type="SAM" id="MobiDB-lite"/>
    </source>
</evidence>
<gene>
    <name evidence="5" type="primary">Mctp1</name>
    <name evidence="5" type="ORF">SNEC2469_LOCUS2219</name>
</gene>
<dbReference type="Gene3D" id="2.60.40.150">
    <property type="entry name" value="C2 domain"/>
    <property type="match status" value="3"/>
</dbReference>
<dbReference type="EMBL" id="CAJNJA010006575">
    <property type="protein sequence ID" value="CAE7212245.1"/>
    <property type="molecule type" value="Genomic_DNA"/>
</dbReference>
<feature type="region of interest" description="Disordered" evidence="3">
    <location>
        <begin position="725"/>
        <end position="762"/>
    </location>
</feature>
<dbReference type="PANTHER" id="PTHR45911">
    <property type="entry name" value="C2 DOMAIN-CONTAINING PROTEIN"/>
    <property type="match status" value="1"/>
</dbReference>
<evidence type="ECO:0000256" key="2">
    <source>
        <dbReference type="ARBA" id="ARBA00022837"/>
    </source>
</evidence>
<name>A0A812JWB8_9DINO</name>
<comment type="caution">
    <text evidence="5">The sequence shown here is derived from an EMBL/GenBank/DDBJ whole genome shotgun (WGS) entry which is preliminary data.</text>
</comment>
<accession>A0A812JWB8</accession>
<feature type="compositionally biased region" description="Polar residues" evidence="3">
    <location>
        <begin position="43"/>
        <end position="60"/>
    </location>
</feature>
<evidence type="ECO:0000313" key="6">
    <source>
        <dbReference type="Proteomes" id="UP000601435"/>
    </source>
</evidence>
<keyword evidence="2" id="KW-0106">Calcium</keyword>
<feature type="compositionally biased region" description="Polar residues" evidence="3">
    <location>
        <begin position="70"/>
        <end position="83"/>
    </location>
</feature>
<dbReference type="Pfam" id="PF00168">
    <property type="entry name" value="C2"/>
    <property type="match status" value="3"/>
</dbReference>
<feature type="compositionally biased region" description="Low complexity" evidence="3">
    <location>
        <begin position="744"/>
        <end position="758"/>
    </location>
</feature>
<dbReference type="InterPro" id="IPR000008">
    <property type="entry name" value="C2_dom"/>
</dbReference>
<sequence length="967" mass="107588">MARGSFGDLPSGLELVTDSLHGFLPPTAAIKSTEESPILPPHGTQNFGSRNLPPQGTLSPNAMADLMPTPASQQGYLGGTPQSLGYGDLSLGDDRDREAKKKKKKKKDPGGPGPSQDEDLSRTREAQAASPLRQRELLQLPQEKRRERVRPSEEQDDSSLPTYVPAATRAGAALTGSLEGSKVLLRILRAYNLRNTDLGILPEDASDPFAVARIGPKDFKTHVVENSLNPVWNSQQFEFTLQDEEEPKLQLEVFSSNHWHANDSLGRLDIPIRSLTPGETHTVEEMLDEGDVVREVGKSVLKANLVPQKEVVASFTAVFAVLCCRKCFCMASFPARRCYSEVPLPSFKGFGPEALARPDHQYKVAEIGEARRLNEYESLACRLGQYDYSGPPPYFPRQQMIDKRQWKDDPFFGWRRELNRAEHKMGQLEGPGPGPNLELEEVGEAWKGDPFHAWRSHQGPGRQGPQEGNIEQLQEARAARNLMSLPSFSEVPARRFNDHREYSDHVARPQPQLAAGRTTNDAPEQRWKDDAFYGWLPGRGPIEEEQHRLRRPLEQARLARLPSFAEGAPELAGVTGRGVGILTLWINAASNLAYSHGSGLYGTPSPCVKVSMQGQRGRASHAREKMTPTIARNRNPQWNTPAMVLEVHSVADVLQLEVLDLANPRVDEHIHHYFLGRAQLPIQRIIAAVHRSKNPSRPLQLRESLEDSQAQAQIDFECTYEAYDTDASPASQTLSPPRDRDRFQSQLSASPQSSPGQSKRQYSDMGGLGILSVRIIAAYNLVNADTGILGDVSDPYVTVRLESQNEKQRKRTHTINNDLNPKWNSSPFLFPIQHPEDQLLLEVYDEDMMGSDDFLGRMKIPLYRIIHGRANQPVRIRDQLQDIETGELELEIGFSPGLFRFSLRAYKVTVHVVGKSRSQADVGQYREAGQSGERPLQGLCASMVNFAAATGWEGTAVEEYAGHPAAC</sequence>
<dbReference type="CDD" id="cd00030">
    <property type="entry name" value="C2"/>
    <property type="match status" value="2"/>
</dbReference>